<dbReference type="Proteomes" id="UP000182798">
    <property type="component" value="Unassembled WGS sequence"/>
</dbReference>
<evidence type="ECO:0000259" key="2">
    <source>
        <dbReference type="Pfam" id="PF03496"/>
    </source>
</evidence>
<dbReference type="EMBL" id="MIQH01000325">
    <property type="protein sequence ID" value="OIR25446.1"/>
    <property type="molecule type" value="Genomic_DNA"/>
</dbReference>
<dbReference type="Pfam" id="PF03496">
    <property type="entry name" value="ADPrib_exo_Tox"/>
    <property type="match status" value="1"/>
</dbReference>
<evidence type="ECO:0000313" key="6">
    <source>
        <dbReference type="Proteomes" id="UP000182798"/>
    </source>
</evidence>
<feature type="domain" description="ADP ribosyltransferase" evidence="2">
    <location>
        <begin position="59"/>
        <end position="236"/>
    </location>
</feature>
<gene>
    <name evidence="5" type="ORF">BGC33_06630</name>
    <name evidence="3" type="ORF">MS2017_0291</name>
    <name evidence="4" type="ORF">THERMOS_1033</name>
</gene>
<dbReference type="KEGG" id="bthg:MS2017_0291"/>
<sequence length="296" mass="33242">MKKHYLLIALLIWTFADASATIFPSEEEQRELFANNGESEREAAKLAHSEKMSEQTQGIELTQEEKAYFRDYTTNSDDFINDYLKGAEDDDDITIDFYQARIKGFSEALDKLPPANNNIYRGSSSAGSSGNGKPYYDLDGEVPKITEGDFVVTDKFTSFSYSFEEASEFSRSSGMTNDIGIIFGVENSKGSVPIAPYSVENEAEALTKPGQLYKVKETKSYKGFIDDEGVEKRMVTVELEEQETAPEGAKVFFMSKGSTVNQEKFEIFKERLGDENEHLIPDSLKNNINVKEECIP</sequence>
<reference evidence="4 8" key="4">
    <citation type="submission" date="2020-05" db="EMBL/GenBank/DDBJ databases">
        <authorList>
            <person name="Petersen J."/>
            <person name="Sayavedra L."/>
        </authorList>
    </citation>
    <scope>NUCLEOTIDE SEQUENCE [LARGE SCALE GENOMIC DNA]</scope>
    <source>
        <strain evidence="4">B thermophilus SOXS</strain>
    </source>
</reference>
<accession>A0A1J5U9C8</accession>
<proteinExistence type="predicted"/>
<keyword evidence="8" id="KW-1185">Reference proteome</keyword>
<dbReference type="InterPro" id="IPR003540">
    <property type="entry name" value="ADP-ribosyltransferase"/>
</dbReference>
<dbReference type="GO" id="GO:0005576">
    <property type="term" value="C:extracellular region"/>
    <property type="evidence" value="ECO:0007669"/>
    <property type="project" value="InterPro"/>
</dbReference>
<dbReference type="Gene3D" id="3.90.176.10">
    <property type="entry name" value="Toxin ADP-ribosyltransferase, Chain A, domain 1"/>
    <property type="match status" value="1"/>
</dbReference>
<evidence type="ECO:0000313" key="3">
    <source>
        <dbReference type="EMBL" id="AYQ56041.1"/>
    </source>
</evidence>
<feature type="chain" id="PRO_5044561968" description="ADP ribosyltransferase domain-containing protein" evidence="1">
    <location>
        <begin position="21"/>
        <end position="296"/>
    </location>
</feature>
<keyword evidence="1" id="KW-0732">Signal</keyword>
<evidence type="ECO:0000313" key="8">
    <source>
        <dbReference type="Proteomes" id="UP000643672"/>
    </source>
</evidence>
<evidence type="ECO:0000313" key="5">
    <source>
        <dbReference type="EMBL" id="OIR25446.1"/>
    </source>
</evidence>
<protein>
    <recommendedName>
        <fullName evidence="2">ADP ribosyltransferase domain-containing protein</fullName>
    </recommendedName>
</protein>
<dbReference type="RefSeq" id="WP_071563494.1">
    <property type="nucleotide sequence ID" value="NZ_CAESAQ020000052.1"/>
</dbReference>
<reference evidence="3 7" key="3">
    <citation type="submission" date="2017-11" db="EMBL/GenBank/DDBJ databases">
        <title>Genome sequence of the bacterial symbiont EPR9N from a vent mussel Bathymodiolus thermophilus.</title>
        <authorList>
            <person name="Won Y.-J."/>
        </authorList>
    </citation>
    <scope>NUCLEOTIDE SEQUENCE [LARGE SCALE GENOMIC DNA]</scope>
    <source>
        <strain evidence="3 7">EPR9N</strain>
    </source>
</reference>
<dbReference type="SUPFAM" id="SSF56399">
    <property type="entry name" value="ADP-ribosylation"/>
    <property type="match status" value="1"/>
</dbReference>
<reference evidence="6" key="1">
    <citation type="submission" date="2016-09" db="EMBL/GenBank/DDBJ databases">
        <title>Genome Sequence of Bathymodiolus thermophilus sulfur-oxidizing gill endosymbiont.</title>
        <authorList>
            <person name="Ponnudurai R."/>
            <person name="Kleiner M."/>
            <person name="Sayavedra L."/>
            <person name="Thuermer A."/>
            <person name="Felbeck H."/>
            <person name="Schlueter R."/>
            <person name="Schweder T."/>
            <person name="Markert S."/>
        </authorList>
    </citation>
    <scope>NUCLEOTIDE SEQUENCE [LARGE SCALE GENOMIC DNA]</scope>
    <source>
        <strain evidence="6">BAT/CrabSpa'14</strain>
    </source>
</reference>
<evidence type="ECO:0000313" key="7">
    <source>
        <dbReference type="Proteomes" id="UP000278334"/>
    </source>
</evidence>
<dbReference type="EMBL" id="CP024634">
    <property type="protein sequence ID" value="AYQ56041.1"/>
    <property type="molecule type" value="Genomic_DNA"/>
</dbReference>
<dbReference type="Proteomes" id="UP000643672">
    <property type="component" value="Unassembled WGS sequence"/>
</dbReference>
<dbReference type="Proteomes" id="UP000278334">
    <property type="component" value="Chromosome"/>
</dbReference>
<name>A0A1J5U9C8_9GAMM</name>
<dbReference type="AlphaFoldDB" id="A0A1J5U9C8"/>
<dbReference type="PROSITE" id="PS51996">
    <property type="entry name" value="TR_MART"/>
    <property type="match status" value="1"/>
</dbReference>
<dbReference type="EMBL" id="CAESAQ020000052">
    <property type="protein sequence ID" value="CAB5499414.1"/>
    <property type="molecule type" value="Genomic_DNA"/>
</dbReference>
<evidence type="ECO:0000313" key="4">
    <source>
        <dbReference type="EMBL" id="CAB5499414.1"/>
    </source>
</evidence>
<feature type="signal peptide" evidence="1">
    <location>
        <begin position="1"/>
        <end position="20"/>
    </location>
</feature>
<evidence type="ECO:0000256" key="1">
    <source>
        <dbReference type="SAM" id="SignalP"/>
    </source>
</evidence>
<reference evidence="5" key="2">
    <citation type="journal article" date="2017" name="Stand. Genomic Sci.">
        <title>Genome sequence of the sulfur-oxidizing Bathymodiolus thermophilus gill endosymbiont.</title>
        <authorList>
            <person name="Ponnudurai R."/>
            <person name="Sayavedra L."/>
            <person name="Kleiner M."/>
            <person name="Heiden S.E."/>
            <person name="Thurmer A."/>
            <person name="Felbeck H."/>
            <person name="Schluter R."/>
            <person name="Sievert S.M."/>
            <person name="Daniel R."/>
            <person name="Schweder T."/>
            <person name="Markert S."/>
        </authorList>
    </citation>
    <scope>NUCLEOTIDE SEQUENCE</scope>
    <source>
        <strain evidence="5">BAT/CrabSpa'14</strain>
    </source>
</reference>
<organism evidence="5 6">
    <name type="scientific">Bathymodiolus thermophilus thioautotrophic gill symbiont</name>
    <dbReference type="NCBI Taxonomy" id="2360"/>
    <lineage>
        <taxon>Bacteria</taxon>
        <taxon>Pseudomonadati</taxon>
        <taxon>Pseudomonadota</taxon>
        <taxon>Gammaproteobacteria</taxon>
        <taxon>sulfur-oxidizing symbionts</taxon>
    </lineage>
</organism>